<keyword evidence="4" id="KW-0159">Chromosome partition</keyword>
<keyword evidence="10" id="KW-0812">Transmembrane</keyword>
<feature type="region of interest" description="Disordered" evidence="9">
    <location>
        <begin position="302"/>
        <end position="328"/>
    </location>
</feature>
<dbReference type="InterPro" id="IPR041027">
    <property type="entry name" value="FtsK_alpha"/>
</dbReference>
<dbReference type="InterPro" id="IPR002543">
    <property type="entry name" value="FtsK_dom"/>
</dbReference>
<dbReference type="Pfam" id="PF17854">
    <property type="entry name" value="FtsK_alpha"/>
    <property type="match status" value="1"/>
</dbReference>
<feature type="transmembrane region" description="Helical" evidence="10">
    <location>
        <begin position="54"/>
        <end position="76"/>
    </location>
</feature>
<comment type="caution">
    <text evidence="12">The sequence shown here is derived from an EMBL/GenBank/DDBJ whole genome shotgun (WGS) entry which is preliminary data.</text>
</comment>
<dbReference type="EMBL" id="JAAMFK010000001">
    <property type="protein sequence ID" value="MBS9338025.1"/>
    <property type="molecule type" value="Genomic_DNA"/>
</dbReference>
<dbReference type="Gene3D" id="1.10.10.10">
    <property type="entry name" value="Winged helix-like DNA-binding domain superfamily/Winged helix DNA-binding domain"/>
    <property type="match status" value="1"/>
</dbReference>
<reference evidence="12 13" key="1">
    <citation type="submission" date="2020-02" db="EMBL/GenBank/DDBJ databases">
        <title>Fructobacillus sp. isolated from paper mulberry of Taiwan.</title>
        <authorList>
            <person name="Lin S.-T."/>
        </authorList>
    </citation>
    <scope>NUCLEOTIDE SEQUENCE [LARGE SCALE GENOMIC DNA]</scope>
    <source>
        <strain evidence="12 13">M2-14</strain>
    </source>
</reference>
<dbReference type="InterPro" id="IPR018541">
    <property type="entry name" value="Ftsk_gamma"/>
</dbReference>
<gene>
    <name evidence="12" type="ORF">G6R29_00030</name>
</gene>
<dbReference type="InterPro" id="IPR050206">
    <property type="entry name" value="FtsK/SpoIIIE/SftA"/>
</dbReference>
<evidence type="ECO:0000256" key="4">
    <source>
        <dbReference type="ARBA" id="ARBA00022829"/>
    </source>
</evidence>
<organism evidence="12 13">
    <name type="scientific">Fructobacillus broussonetiae</name>
    <dbReference type="NCBI Taxonomy" id="2713173"/>
    <lineage>
        <taxon>Bacteria</taxon>
        <taxon>Bacillati</taxon>
        <taxon>Bacillota</taxon>
        <taxon>Bacilli</taxon>
        <taxon>Lactobacillales</taxon>
        <taxon>Lactobacillaceae</taxon>
        <taxon>Fructobacillus</taxon>
    </lineage>
</organism>
<protein>
    <submittedName>
        <fullName evidence="12">DNA translocase FtsK</fullName>
    </submittedName>
</protein>
<evidence type="ECO:0000256" key="2">
    <source>
        <dbReference type="ARBA" id="ARBA00006474"/>
    </source>
</evidence>
<dbReference type="Gene3D" id="3.30.980.40">
    <property type="match status" value="1"/>
</dbReference>
<evidence type="ECO:0000313" key="12">
    <source>
        <dbReference type="EMBL" id="MBS9338025.1"/>
    </source>
</evidence>
<dbReference type="InterPro" id="IPR036390">
    <property type="entry name" value="WH_DNA-bd_sf"/>
</dbReference>
<comment type="subunit">
    <text evidence="7">Homohexamer. Forms a ring that surrounds DNA.</text>
</comment>
<dbReference type="Proteomes" id="UP001519504">
    <property type="component" value="Unassembled WGS sequence"/>
</dbReference>
<comment type="similarity">
    <text evidence="2">Belongs to the FtsK/SpoIIIE/SftA family.</text>
</comment>
<dbReference type="SUPFAM" id="SSF52540">
    <property type="entry name" value="P-loop containing nucleoside triphosphate hydrolases"/>
    <property type="match status" value="1"/>
</dbReference>
<dbReference type="SUPFAM" id="SSF103473">
    <property type="entry name" value="MFS general substrate transporter"/>
    <property type="match status" value="1"/>
</dbReference>
<proteinExistence type="inferred from homology"/>
<dbReference type="SMART" id="SM00843">
    <property type="entry name" value="Ftsk_gamma"/>
    <property type="match status" value="1"/>
</dbReference>
<keyword evidence="6" id="KW-0238">DNA-binding</keyword>
<accession>A0ABS5QY03</accession>
<feature type="compositionally biased region" description="Low complexity" evidence="9">
    <location>
        <begin position="273"/>
        <end position="282"/>
    </location>
</feature>
<sequence>MANKRKTKSQSAKKMTRSGAATQVLSLVTVIILSIFAIFKIGLFGVYLADIVRFFIGNLYQISLLAVIFLAGYYLIMDKPYPIPGRIYAGLSMLYISATMFLSMLFFTQASLPDGSAMEQVMRIIGQDFQNQVATTPVGAGMLGAILYQLTYTFLSNVGTVIIIVVLFIAGAIVTFKLPARDMAQKSVQKAQEKAVEIREKQADRRDQRALLGKKDKQDLTDFGDNPFGSSNKTEPSVDDDPFAPKNPALTGEDAPADPVEPTINWQAPTQTGNAAGSNGAAGHEEAIVDGTKGVEHPAAVSEHERANSGGDDFDMSQNGTDDDDYELPKTTLLTKTTPTDQSAEAKSLNAKSRLVHDTLESFGVEATVSSVSLGPTVTQYELKPGQGVKVNRIANLADDLALALAAKSIRIEAPIPGKPYVGIEVPNDTQAVVGFRDMIEQSNTLKDDLLTVPLGRDVTGNIVSVDLAAMPHLLIAGSTGSGKSVGLNGIIVSLLLKAKPSEVKLMMVDPKVVELSIYNGIPHLLTPVVSDPKKAAKSLNKLVEEMENRYDLLAQFGKRNIGEYNAAVEENNKHAKETGNAIMTKLPYIVAVVDEFADLMSTVGSEIEVSIARLGAKARAAGIHMILATQRPDVKVINGTIKSNIPGRIAFRTASGIDSRTILDGNGAEKLLGRGDMIFAPPGKAHKRLQGAFISNDDVTAVVDFVKDEQDASYDDKMTVTDEEIAQDEAGVGGDSDDELFDEALEFVIDQQKASTSLLQRRFRIGYNRAARLIDDLENAGYIGPADGARPRQVNVTKKADAE</sequence>
<dbReference type="InterPro" id="IPR036259">
    <property type="entry name" value="MFS_trans_sf"/>
</dbReference>
<feature type="region of interest" description="Disordered" evidence="9">
    <location>
        <begin position="198"/>
        <end position="282"/>
    </location>
</feature>
<evidence type="ECO:0000256" key="10">
    <source>
        <dbReference type="SAM" id="Phobius"/>
    </source>
</evidence>
<dbReference type="CDD" id="cd01127">
    <property type="entry name" value="TrwB_TraG_TraD_VirD4"/>
    <property type="match status" value="1"/>
</dbReference>
<evidence type="ECO:0000259" key="11">
    <source>
        <dbReference type="PROSITE" id="PS50901"/>
    </source>
</evidence>
<keyword evidence="3 8" id="KW-0547">Nucleotide-binding</keyword>
<keyword evidence="5 8" id="KW-0067">ATP-binding</keyword>
<dbReference type="RefSeq" id="WP_213808315.1">
    <property type="nucleotide sequence ID" value="NZ_JAAMFK010000001.1"/>
</dbReference>
<dbReference type="InterPro" id="IPR027417">
    <property type="entry name" value="P-loop_NTPase"/>
</dbReference>
<evidence type="ECO:0000313" key="13">
    <source>
        <dbReference type="Proteomes" id="UP001519504"/>
    </source>
</evidence>
<evidence type="ECO:0000256" key="5">
    <source>
        <dbReference type="ARBA" id="ARBA00022840"/>
    </source>
</evidence>
<feature type="transmembrane region" description="Helical" evidence="10">
    <location>
        <begin position="152"/>
        <end position="176"/>
    </location>
</feature>
<comment type="subcellular location">
    <subcellularLocation>
        <location evidence="1">Membrane</location>
        <topology evidence="1">Multi-pass membrane protein</topology>
    </subcellularLocation>
</comment>
<evidence type="ECO:0000256" key="8">
    <source>
        <dbReference type="PROSITE-ProRule" id="PRU00289"/>
    </source>
</evidence>
<feature type="binding site" evidence="8">
    <location>
        <begin position="478"/>
        <end position="485"/>
    </location>
    <ligand>
        <name>ATP</name>
        <dbReference type="ChEBI" id="CHEBI:30616"/>
    </ligand>
</feature>
<dbReference type="InterPro" id="IPR036388">
    <property type="entry name" value="WH-like_DNA-bd_sf"/>
</dbReference>
<evidence type="ECO:0000256" key="7">
    <source>
        <dbReference type="ARBA" id="ARBA00025923"/>
    </source>
</evidence>
<feature type="compositionally biased region" description="Basic and acidic residues" evidence="9">
    <location>
        <begin position="198"/>
        <end position="220"/>
    </location>
</feature>
<evidence type="ECO:0000256" key="3">
    <source>
        <dbReference type="ARBA" id="ARBA00022741"/>
    </source>
</evidence>
<keyword evidence="13" id="KW-1185">Reference proteome</keyword>
<dbReference type="PANTHER" id="PTHR22683">
    <property type="entry name" value="SPORULATION PROTEIN RELATED"/>
    <property type="match status" value="1"/>
</dbReference>
<dbReference type="Gene3D" id="3.40.50.300">
    <property type="entry name" value="P-loop containing nucleotide triphosphate hydrolases"/>
    <property type="match status" value="1"/>
</dbReference>
<keyword evidence="10" id="KW-1133">Transmembrane helix</keyword>
<dbReference type="PROSITE" id="PS50901">
    <property type="entry name" value="FTSK"/>
    <property type="match status" value="1"/>
</dbReference>
<dbReference type="SUPFAM" id="SSF46785">
    <property type="entry name" value="Winged helix' DNA-binding domain"/>
    <property type="match status" value="1"/>
</dbReference>
<keyword evidence="10" id="KW-0472">Membrane</keyword>
<feature type="transmembrane region" description="Helical" evidence="10">
    <location>
        <begin position="21"/>
        <end position="48"/>
    </location>
</feature>
<evidence type="ECO:0000256" key="1">
    <source>
        <dbReference type="ARBA" id="ARBA00004141"/>
    </source>
</evidence>
<evidence type="ECO:0000256" key="9">
    <source>
        <dbReference type="SAM" id="MobiDB-lite"/>
    </source>
</evidence>
<feature type="transmembrane region" description="Helical" evidence="10">
    <location>
        <begin position="88"/>
        <end position="108"/>
    </location>
</feature>
<feature type="domain" description="FtsK" evidence="11">
    <location>
        <begin position="461"/>
        <end position="661"/>
    </location>
</feature>
<dbReference type="PANTHER" id="PTHR22683:SF41">
    <property type="entry name" value="DNA TRANSLOCASE FTSK"/>
    <property type="match status" value="1"/>
</dbReference>
<dbReference type="Pfam" id="PF01580">
    <property type="entry name" value="FtsK_SpoIIIE"/>
    <property type="match status" value="1"/>
</dbReference>
<evidence type="ECO:0000256" key="6">
    <source>
        <dbReference type="ARBA" id="ARBA00023125"/>
    </source>
</evidence>
<dbReference type="Pfam" id="PF09397">
    <property type="entry name" value="FtsK_gamma"/>
    <property type="match status" value="1"/>
</dbReference>
<name>A0ABS5QY03_9LACO</name>